<evidence type="ECO:0000313" key="1">
    <source>
        <dbReference type="EMBL" id="GET13136.1"/>
    </source>
</evidence>
<dbReference type="Proteomes" id="UP000494160">
    <property type="component" value="Unassembled WGS sequence"/>
</dbReference>
<dbReference type="InterPro" id="IPR051706">
    <property type="entry name" value="Glycosyltransferase_domain"/>
</dbReference>
<dbReference type="Pfam" id="PF05704">
    <property type="entry name" value="Caps_synth"/>
    <property type="match status" value="1"/>
</dbReference>
<dbReference type="GO" id="GO:0016020">
    <property type="term" value="C:membrane"/>
    <property type="evidence" value="ECO:0007669"/>
    <property type="project" value="GOC"/>
</dbReference>
<dbReference type="SUPFAM" id="SSF53448">
    <property type="entry name" value="Nucleotide-diphospho-sugar transferases"/>
    <property type="match status" value="1"/>
</dbReference>
<dbReference type="AlphaFoldDB" id="A0A6F9Y6K8"/>
<comment type="caution">
    <text evidence="1">The sequence shown here is derived from an EMBL/GenBank/DDBJ whole genome shotgun (WGS) entry which is preliminary data.</text>
</comment>
<dbReference type="GO" id="GO:0051999">
    <property type="term" value="P:mannosyl-inositol phosphorylceramide biosynthetic process"/>
    <property type="evidence" value="ECO:0007669"/>
    <property type="project" value="TreeGrafter"/>
</dbReference>
<name>A0A6F9Y6K8_9LACO</name>
<dbReference type="InterPro" id="IPR008441">
    <property type="entry name" value="AfumC-like_glycosyl_Trfase"/>
</dbReference>
<dbReference type="Gene3D" id="3.90.550.20">
    <property type="match status" value="1"/>
</dbReference>
<dbReference type="InterPro" id="IPR029044">
    <property type="entry name" value="Nucleotide-diphossugar_trans"/>
</dbReference>
<dbReference type="RefSeq" id="WP_172577652.1">
    <property type="nucleotide sequence ID" value="NZ_BLAP01000065.1"/>
</dbReference>
<proteinExistence type="predicted"/>
<gene>
    <name evidence="1" type="ORF">SN811_16360</name>
</gene>
<dbReference type="PANTHER" id="PTHR32385">
    <property type="entry name" value="MANNOSYL PHOSPHORYLINOSITOL CERAMIDE SYNTHASE"/>
    <property type="match status" value="1"/>
</dbReference>
<organism evidence="1">
    <name type="scientific">Ligilactobacillus agilis</name>
    <dbReference type="NCBI Taxonomy" id="1601"/>
    <lineage>
        <taxon>Bacteria</taxon>
        <taxon>Bacillati</taxon>
        <taxon>Bacillota</taxon>
        <taxon>Bacilli</taxon>
        <taxon>Lactobacillales</taxon>
        <taxon>Lactobacillaceae</taxon>
        <taxon>Ligilactobacillus</taxon>
    </lineage>
</organism>
<protein>
    <submittedName>
        <fullName evidence="1">Capsular polysaccharide synthesis protein</fullName>
    </submittedName>
</protein>
<dbReference type="GO" id="GO:0000030">
    <property type="term" value="F:mannosyltransferase activity"/>
    <property type="evidence" value="ECO:0007669"/>
    <property type="project" value="TreeGrafter"/>
</dbReference>
<sequence length="315" mass="37252">MLIKKIYSKYIIARENDLSSFDFFKRIYHSLVDSIFFRLTLWRVCNDRELAMVVHGQRAKRKIKKIFRDRLLVQTEVKTVADFPKIIWWSWLQGENEAPELAKVCLESLRKNFPDYKIVIVTNDNLDNYVKLPQTILDKFNAGWIKGAHFADIIRLNLLAKYGGVWIDATVFCTDNSLMKIIEKNDMFVYQNLFSQNKGLIKMSNWLIASKKGNPYIVESAEILTSYFEKSCYLDDYFICHIIMSIVSEKYPDIWNKMPVYNNTDPHMLQLVIMNKFSEEQYLSIVKRASFHKLNRHLLLTDSEYYLYIKHSVGM</sequence>
<reference evidence="1" key="1">
    <citation type="submission" date="2019-10" db="EMBL/GenBank/DDBJ databases">
        <title>Lactobacillus agilis SN811 Whole Genome Sequencing Project.</title>
        <authorList>
            <person name="Suzuki S."/>
            <person name="Endo A."/>
            <person name="Maeno S."/>
            <person name="Shiwa Y."/>
            <person name="Matsutani M."/>
            <person name="Kajikawa A."/>
        </authorList>
    </citation>
    <scope>NUCLEOTIDE SEQUENCE</scope>
    <source>
        <strain evidence="1">SN811</strain>
    </source>
</reference>
<accession>A0A6F9Y6K8</accession>
<dbReference type="PANTHER" id="PTHR32385:SF15">
    <property type="entry name" value="INOSITOL PHOSPHOCERAMIDE MANNOSYLTRANSFERASE 1"/>
    <property type="match status" value="1"/>
</dbReference>
<dbReference type="EMBL" id="BLAP01000065">
    <property type="protein sequence ID" value="GET13136.1"/>
    <property type="molecule type" value="Genomic_DNA"/>
</dbReference>